<dbReference type="Proteomes" id="UP001153636">
    <property type="component" value="Chromosome 3"/>
</dbReference>
<accession>A0A9P0GG87</accession>
<keyword evidence="2" id="KW-1185">Reference proteome</keyword>
<organism evidence="1 2">
    <name type="scientific">Psylliodes chrysocephalus</name>
    <dbReference type="NCBI Taxonomy" id="3402493"/>
    <lineage>
        <taxon>Eukaryota</taxon>
        <taxon>Metazoa</taxon>
        <taxon>Ecdysozoa</taxon>
        <taxon>Arthropoda</taxon>
        <taxon>Hexapoda</taxon>
        <taxon>Insecta</taxon>
        <taxon>Pterygota</taxon>
        <taxon>Neoptera</taxon>
        <taxon>Endopterygota</taxon>
        <taxon>Coleoptera</taxon>
        <taxon>Polyphaga</taxon>
        <taxon>Cucujiformia</taxon>
        <taxon>Chrysomeloidea</taxon>
        <taxon>Chrysomelidae</taxon>
        <taxon>Galerucinae</taxon>
        <taxon>Alticini</taxon>
        <taxon>Psylliodes</taxon>
    </lineage>
</organism>
<evidence type="ECO:0000313" key="1">
    <source>
        <dbReference type="EMBL" id="CAH1108695.1"/>
    </source>
</evidence>
<protein>
    <submittedName>
        <fullName evidence="1">Uncharacterized protein</fullName>
    </submittedName>
</protein>
<sequence length="162" mass="18770">MFCDRNFAVVKRKIKKKDRIFLLKEYSELIITSSCKGSFSVYLIDKENSVLKDYKTWWLQFYKKNCLSIASLGRGVPKDEKVLFTISTFMQFTHTEDKKGYVLARNYIDGLIEHEFKLNTSTPITSFPIEAAYPDVKVPINAKKMVSIKKFLSRNIFLANSG</sequence>
<evidence type="ECO:0000313" key="2">
    <source>
        <dbReference type="Proteomes" id="UP001153636"/>
    </source>
</evidence>
<proteinExistence type="predicted"/>
<dbReference type="OrthoDB" id="6769807at2759"/>
<dbReference type="AlphaFoldDB" id="A0A9P0GG87"/>
<dbReference type="EMBL" id="OV651815">
    <property type="protein sequence ID" value="CAH1108695.1"/>
    <property type="molecule type" value="Genomic_DNA"/>
</dbReference>
<name>A0A9P0GG87_9CUCU</name>
<gene>
    <name evidence="1" type="ORF">PSYICH_LOCUS8837</name>
</gene>
<reference evidence="1" key="1">
    <citation type="submission" date="2022-01" db="EMBL/GenBank/DDBJ databases">
        <authorList>
            <person name="King R."/>
        </authorList>
    </citation>
    <scope>NUCLEOTIDE SEQUENCE</scope>
</reference>